<feature type="transmembrane region" description="Helical" evidence="6">
    <location>
        <begin position="361"/>
        <end position="381"/>
    </location>
</feature>
<dbReference type="Proteomes" id="UP000184010">
    <property type="component" value="Unassembled WGS sequence"/>
</dbReference>
<comment type="subcellular location">
    <subcellularLocation>
        <location evidence="1">Cell membrane</location>
        <topology evidence="1">Multi-pass membrane protein</topology>
    </subcellularLocation>
</comment>
<keyword evidence="3 6" id="KW-0812">Transmembrane</keyword>
<reference evidence="9" key="1">
    <citation type="submission" date="2016-12" db="EMBL/GenBank/DDBJ databases">
        <authorList>
            <person name="Varghese N."/>
            <person name="Submissions S."/>
        </authorList>
    </citation>
    <scope>NUCLEOTIDE SEQUENCE [LARGE SCALE GENOMIC DNA]</scope>
    <source>
        <strain evidence="9">DSM 11544</strain>
    </source>
</reference>
<evidence type="ECO:0000256" key="3">
    <source>
        <dbReference type="ARBA" id="ARBA00022692"/>
    </source>
</evidence>
<dbReference type="InterPro" id="IPR011701">
    <property type="entry name" value="MFS"/>
</dbReference>
<evidence type="ECO:0000256" key="6">
    <source>
        <dbReference type="SAM" id="Phobius"/>
    </source>
</evidence>
<gene>
    <name evidence="8" type="ORF">SAMN02745215_00747</name>
</gene>
<feature type="transmembrane region" description="Helical" evidence="6">
    <location>
        <begin position="294"/>
        <end position="314"/>
    </location>
</feature>
<dbReference type="GO" id="GO:0005886">
    <property type="term" value="C:plasma membrane"/>
    <property type="evidence" value="ECO:0007669"/>
    <property type="project" value="UniProtKB-SubCell"/>
</dbReference>
<name>A0A1M7SET8_9FIRM</name>
<keyword evidence="5 6" id="KW-0472">Membrane</keyword>
<feature type="transmembrane region" description="Helical" evidence="6">
    <location>
        <begin position="320"/>
        <end position="340"/>
    </location>
</feature>
<proteinExistence type="predicted"/>
<dbReference type="PANTHER" id="PTHR23508">
    <property type="entry name" value="CARBOXYLIC ACID TRANSPORTER PROTEIN HOMOLOG"/>
    <property type="match status" value="1"/>
</dbReference>
<feature type="transmembrane region" description="Helical" evidence="6">
    <location>
        <begin position="266"/>
        <end position="287"/>
    </location>
</feature>
<dbReference type="GO" id="GO:0046943">
    <property type="term" value="F:carboxylic acid transmembrane transporter activity"/>
    <property type="evidence" value="ECO:0007669"/>
    <property type="project" value="TreeGrafter"/>
</dbReference>
<feature type="transmembrane region" description="Helical" evidence="6">
    <location>
        <begin position="12"/>
        <end position="29"/>
    </location>
</feature>
<dbReference type="EMBL" id="FRDN01000004">
    <property type="protein sequence ID" value="SHN56988.1"/>
    <property type="molecule type" value="Genomic_DNA"/>
</dbReference>
<feature type="transmembrane region" description="Helical" evidence="6">
    <location>
        <begin position="229"/>
        <end position="246"/>
    </location>
</feature>
<dbReference type="PANTHER" id="PTHR23508:SF10">
    <property type="entry name" value="CARBOXYLIC ACID TRANSPORTER PROTEIN HOMOLOG"/>
    <property type="match status" value="1"/>
</dbReference>
<evidence type="ECO:0000256" key="1">
    <source>
        <dbReference type="ARBA" id="ARBA00004651"/>
    </source>
</evidence>
<feature type="transmembrane region" description="Helical" evidence="6">
    <location>
        <begin position="49"/>
        <end position="70"/>
    </location>
</feature>
<keyword evidence="4 6" id="KW-1133">Transmembrane helix</keyword>
<keyword evidence="9" id="KW-1185">Reference proteome</keyword>
<dbReference type="InterPro" id="IPR036259">
    <property type="entry name" value="MFS_trans_sf"/>
</dbReference>
<dbReference type="InterPro" id="IPR020846">
    <property type="entry name" value="MFS_dom"/>
</dbReference>
<dbReference type="PROSITE" id="PS50850">
    <property type="entry name" value="MFS"/>
    <property type="match status" value="1"/>
</dbReference>
<protein>
    <submittedName>
        <fullName evidence="8">Sugar phosphate permease</fullName>
    </submittedName>
</protein>
<evidence type="ECO:0000313" key="8">
    <source>
        <dbReference type="EMBL" id="SHN56988.1"/>
    </source>
</evidence>
<dbReference type="STRING" id="1121395.SAMN02745215_00747"/>
<evidence type="ECO:0000259" key="7">
    <source>
        <dbReference type="PROSITE" id="PS50850"/>
    </source>
</evidence>
<evidence type="ECO:0000256" key="4">
    <source>
        <dbReference type="ARBA" id="ARBA00022989"/>
    </source>
</evidence>
<dbReference type="RefSeq" id="WP_072771332.1">
    <property type="nucleotide sequence ID" value="NZ_FRDN01000004.1"/>
</dbReference>
<feature type="transmembrane region" description="Helical" evidence="6">
    <location>
        <begin position="387"/>
        <end position="406"/>
    </location>
</feature>
<feature type="transmembrane region" description="Helical" evidence="6">
    <location>
        <begin position="110"/>
        <end position="133"/>
    </location>
</feature>
<feature type="transmembrane region" description="Helical" evidence="6">
    <location>
        <begin position="170"/>
        <end position="190"/>
    </location>
</feature>
<dbReference type="AlphaFoldDB" id="A0A1M7SET8"/>
<evidence type="ECO:0000256" key="5">
    <source>
        <dbReference type="ARBA" id="ARBA00023136"/>
    </source>
</evidence>
<feature type="transmembrane region" description="Helical" evidence="6">
    <location>
        <begin position="82"/>
        <end position="104"/>
    </location>
</feature>
<keyword evidence="2" id="KW-0813">Transport</keyword>
<dbReference type="Gene3D" id="1.20.1250.20">
    <property type="entry name" value="MFS general substrate transporter like domains"/>
    <property type="match status" value="2"/>
</dbReference>
<evidence type="ECO:0000256" key="2">
    <source>
        <dbReference type="ARBA" id="ARBA00022448"/>
    </source>
</evidence>
<feature type="domain" description="Major facilitator superfamily (MFS) profile" evidence="7">
    <location>
        <begin position="16"/>
        <end position="412"/>
    </location>
</feature>
<evidence type="ECO:0000313" key="9">
    <source>
        <dbReference type="Proteomes" id="UP000184010"/>
    </source>
</evidence>
<accession>A0A1M7SET8</accession>
<dbReference type="Pfam" id="PF07690">
    <property type="entry name" value="MFS_1"/>
    <property type="match status" value="2"/>
</dbReference>
<sequence length="420" mass="44524">MESISKRLTSRAAITLYIIMASSYIVNAMDRQVFANLVKSINQELGLTIAQGGLLSTIFAVGFGITGFFAGYMLDKWARKTVMIAGILVYSLFTIAIGISTGFIDMGTFRILTGVGEAMQQTALFTIAGVVFASRRNLAIGGLNAAYGMGAFLGPVIGVQLFTASNSWRFPFYVFGIIGIVFAVILWFVLPKDFTEFAKEASTTKKAPVASAPIAESGTSASSWISKNLILLAIANGLISFSNFGYNGLYPTFLKSALTFSASDAAFAHGFYGIGAFTGIISGYLADKYGEKKILLFALVGSMANAYLMFNVLTVPWHQAVSSFFMGAFGSGFLFVNIYALTQKVVPGNHVGKASGIASSAHYLTAGFAGGLLGTLVQAFGWSTGTLIQMVLLPIVTIICIVLVKIDPPNVAKDSSSLSS</sequence>
<feature type="transmembrane region" description="Helical" evidence="6">
    <location>
        <begin position="145"/>
        <end position="164"/>
    </location>
</feature>
<organism evidence="8 9">
    <name type="scientific">Desulfitobacterium chlororespirans DSM 11544</name>
    <dbReference type="NCBI Taxonomy" id="1121395"/>
    <lineage>
        <taxon>Bacteria</taxon>
        <taxon>Bacillati</taxon>
        <taxon>Bacillota</taxon>
        <taxon>Clostridia</taxon>
        <taxon>Eubacteriales</taxon>
        <taxon>Desulfitobacteriaceae</taxon>
        <taxon>Desulfitobacterium</taxon>
    </lineage>
</organism>
<dbReference type="SUPFAM" id="SSF103473">
    <property type="entry name" value="MFS general substrate transporter"/>
    <property type="match status" value="1"/>
</dbReference>